<evidence type="ECO:0000313" key="2">
    <source>
        <dbReference type="Proteomes" id="UP001055879"/>
    </source>
</evidence>
<gene>
    <name evidence="1" type="ORF">L6452_03982</name>
</gene>
<proteinExistence type="predicted"/>
<evidence type="ECO:0000313" key="1">
    <source>
        <dbReference type="EMBL" id="KAI3772788.1"/>
    </source>
</evidence>
<dbReference type="Proteomes" id="UP001055879">
    <property type="component" value="Linkage Group LG01"/>
</dbReference>
<dbReference type="EMBL" id="CM042047">
    <property type="protein sequence ID" value="KAI3772788.1"/>
    <property type="molecule type" value="Genomic_DNA"/>
</dbReference>
<name>A0ACB9FPQ3_ARCLA</name>
<protein>
    <submittedName>
        <fullName evidence="1">Uncharacterized protein</fullName>
    </submittedName>
</protein>
<keyword evidence="2" id="KW-1185">Reference proteome</keyword>
<accession>A0ACB9FPQ3</accession>
<sequence>MFSIRSVHSYHTQLHSFIWAYVFCVHSSAGTPAIMGKGTISLLPLQFEEPYPKVSNPFFPERLIYVAVIAVEGRNLHFLSDRRGIARVDDLSARIPSVNPQQPRSKNAKVQDRIEVKSDYILHLQNNQQSSSGLLIIQSRWWRSGDKQLET</sequence>
<comment type="caution">
    <text evidence="1">The sequence shown here is derived from an EMBL/GenBank/DDBJ whole genome shotgun (WGS) entry which is preliminary data.</text>
</comment>
<reference evidence="2" key="1">
    <citation type="journal article" date="2022" name="Mol. Ecol. Resour.">
        <title>The genomes of chicory, endive, great burdock and yacon provide insights into Asteraceae palaeo-polyploidization history and plant inulin production.</title>
        <authorList>
            <person name="Fan W."/>
            <person name="Wang S."/>
            <person name="Wang H."/>
            <person name="Wang A."/>
            <person name="Jiang F."/>
            <person name="Liu H."/>
            <person name="Zhao H."/>
            <person name="Xu D."/>
            <person name="Zhang Y."/>
        </authorList>
    </citation>
    <scope>NUCLEOTIDE SEQUENCE [LARGE SCALE GENOMIC DNA]</scope>
    <source>
        <strain evidence="2">cv. Niubang</strain>
    </source>
</reference>
<reference evidence="1 2" key="2">
    <citation type="journal article" date="2022" name="Mol. Ecol. Resour.">
        <title>The genomes of chicory, endive, great burdock and yacon provide insights into Asteraceae paleo-polyploidization history and plant inulin production.</title>
        <authorList>
            <person name="Fan W."/>
            <person name="Wang S."/>
            <person name="Wang H."/>
            <person name="Wang A."/>
            <person name="Jiang F."/>
            <person name="Liu H."/>
            <person name="Zhao H."/>
            <person name="Xu D."/>
            <person name="Zhang Y."/>
        </authorList>
    </citation>
    <scope>NUCLEOTIDE SEQUENCE [LARGE SCALE GENOMIC DNA]</scope>
    <source>
        <strain evidence="2">cv. Niubang</strain>
    </source>
</reference>
<organism evidence="1 2">
    <name type="scientific">Arctium lappa</name>
    <name type="common">Greater burdock</name>
    <name type="synonym">Lappa major</name>
    <dbReference type="NCBI Taxonomy" id="4217"/>
    <lineage>
        <taxon>Eukaryota</taxon>
        <taxon>Viridiplantae</taxon>
        <taxon>Streptophyta</taxon>
        <taxon>Embryophyta</taxon>
        <taxon>Tracheophyta</taxon>
        <taxon>Spermatophyta</taxon>
        <taxon>Magnoliopsida</taxon>
        <taxon>eudicotyledons</taxon>
        <taxon>Gunneridae</taxon>
        <taxon>Pentapetalae</taxon>
        <taxon>asterids</taxon>
        <taxon>campanulids</taxon>
        <taxon>Asterales</taxon>
        <taxon>Asteraceae</taxon>
        <taxon>Carduoideae</taxon>
        <taxon>Cardueae</taxon>
        <taxon>Arctiinae</taxon>
        <taxon>Arctium</taxon>
    </lineage>
</organism>